<feature type="transmembrane region" description="Helical" evidence="5">
    <location>
        <begin position="467"/>
        <end position="485"/>
    </location>
</feature>
<feature type="transmembrane region" description="Helical" evidence="5">
    <location>
        <begin position="172"/>
        <end position="189"/>
    </location>
</feature>
<protein>
    <submittedName>
        <fullName evidence="7">O-antigen ligase family protein</fullName>
    </submittedName>
</protein>
<feature type="transmembrane region" description="Helical" evidence="5">
    <location>
        <begin position="396"/>
        <end position="416"/>
    </location>
</feature>
<comment type="caution">
    <text evidence="7">The sequence shown here is derived from an EMBL/GenBank/DDBJ whole genome shotgun (WGS) entry which is preliminary data.</text>
</comment>
<dbReference type="GO" id="GO:0016874">
    <property type="term" value="F:ligase activity"/>
    <property type="evidence" value="ECO:0007669"/>
    <property type="project" value="UniProtKB-KW"/>
</dbReference>
<feature type="transmembrane region" description="Helical" evidence="5">
    <location>
        <begin position="248"/>
        <end position="266"/>
    </location>
</feature>
<feature type="transmembrane region" description="Helical" evidence="5">
    <location>
        <begin position="45"/>
        <end position="62"/>
    </location>
</feature>
<dbReference type="Proteomes" id="UP001595530">
    <property type="component" value="Unassembled WGS sequence"/>
</dbReference>
<evidence type="ECO:0000313" key="7">
    <source>
        <dbReference type="EMBL" id="MFC3109206.1"/>
    </source>
</evidence>
<dbReference type="PANTHER" id="PTHR37422:SF13">
    <property type="entry name" value="LIPOPOLYSACCHARIDE BIOSYNTHESIS PROTEIN PA4999-RELATED"/>
    <property type="match status" value="1"/>
</dbReference>
<organism evidence="7 8">
    <name type="scientific">Undibacterium arcticum</name>
    <dbReference type="NCBI Taxonomy" id="1762892"/>
    <lineage>
        <taxon>Bacteria</taxon>
        <taxon>Pseudomonadati</taxon>
        <taxon>Pseudomonadota</taxon>
        <taxon>Betaproteobacteria</taxon>
        <taxon>Burkholderiales</taxon>
        <taxon>Oxalobacteraceae</taxon>
        <taxon>Undibacterium</taxon>
    </lineage>
</organism>
<feature type="transmembrane region" description="Helical" evidence="5">
    <location>
        <begin position="96"/>
        <end position="115"/>
    </location>
</feature>
<keyword evidence="3 5" id="KW-1133">Transmembrane helix</keyword>
<feature type="transmembrane region" description="Helical" evidence="5">
    <location>
        <begin position="69"/>
        <end position="90"/>
    </location>
</feature>
<feature type="transmembrane region" description="Helical" evidence="5">
    <location>
        <begin position="21"/>
        <end position="39"/>
    </location>
</feature>
<proteinExistence type="predicted"/>
<evidence type="ECO:0000256" key="3">
    <source>
        <dbReference type="ARBA" id="ARBA00022989"/>
    </source>
</evidence>
<keyword evidence="4 5" id="KW-0472">Membrane</keyword>
<evidence type="ECO:0000259" key="6">
    <source>
        <dbReference type="Pfam" id="PF04932"/>
    </source>
</evidence>
<evidence type="ECO:0000313" key="8">
    <source>
        <dbReference type="Proteomes" id="UP001595530"/>
    </source>
</evidence>
<name>A0ABV7F4J2_9BURK</name>
<keyword evidence="2 5" id="KW-0812">Transmembrane</keyword>
<sequence>MHFLTQKSRLQLLARNDVKQSLALLVGAILIALLTWIIAELIGEIPALFSVLSLIFVVVVMCNYKYGVVLAVILLPLSSTPLIPRALFGVTGFNPLNVTLLLSAASLLLAWLINPRKFSIPKWPRHFWVYLAILALAALHGASQISSIPAYFKILQIIEFDSAGGYLRDTFLKPPVVIFATAFMFSIVVRNARLPHAYLIPLFCSGIVLPIVVIAYVASSGESLMALASSHARGFLSVMGMHANELGLMFNMVFALALFCFFSASNSLEKWMLGATTVIVMAAVALTFSRGAYLGLFSVVAYFLFTQRRFRAMLVVLLLVTLAALFMPDAVVERASMGLGNGNVEDVSAGRVDEIWRPLIPEILSNPLIGHGLGSILWSESAQHRAILPVGHPHSAYLGVLLDFGVLGAIVIFVFFRHMWRLFIDLAKRMPDPIWRAYFRGAAACILLLLVQGVTDDSFTPTRTQPFLWLSYGIATGFLVGTKTAKSDQAKQRMAHYFL</sequence>
<gene>
    <name evidence="7" type="ORF">ACFOFO_14745</name>
</gene>
<evidence type="ECO:0000256" key="4">
    <source>
        <dbReference type="ARBA" id="ARBA00023136"/>
    </source>
</evidence>
<comment type="subcellular location">
    <subcellularLocation>
        <location evidence="1">Membrane</location>
        <topology evidence="1">Multi-pass membrane protein</topology>
    </subcellularLocation>
</comment>
<dbReference type="InterPro" id="IPR007016">
    <property type="entry name" value="O-antigen_ligase-rel_domated"/>
</dbReference>
<feature type="transmembrane region" description="Helical" evidence="5">
    <location>
        <begin position="278"/>
        <end position="305"/>
    </location>
</feature>
<reference evidence="8" key="1">
    <citation type="journal article" date="2019" name="Int. J. Syst. Evol. Microbiol.">
        <title>The Global Catalogue of Microorganisms (GCM) 10K type strain sequencing project: providing services to taxonomists for standard genome sequencing and annotation.</title>
        <authorList>
            <consortium name="The Broad Institute Genomics Platform"/>
            <consortium name="The Broad Institute Genome Sequencing Center for Infectious Disease"/>
            <person name="Wu L."/>
            <person name="Ma J."/>
        </authorList>
    </citation>
    <scope>NUCLEOTIDE SEQUENCE [LARGE SCALE GENOMIC DNA]</scope>
    <source>
        <strain evidence="8">KCTC 42986</strain>
    </source>
</reference>
<keyword evidence="8" id="KW-1185">Reference proteome</keyword>
<evidence type="ECO:0000256" key="1">
    <source>
        <dbReference type="ARBA" id="ARBA00004141"/>
    </source>
</evidence>
<dbReference type="PANTHER" id="PTHR37422">
    <property type="entry name" value="TEICHURONIC ACID BIOSYNTHESIS PROTEIN TUAE"/>
    <property type="match status" value="1"/>
</dbReference>
<evidence type="ECO:0000256" key="5">
    <source>
        <dbReference type="SAM" id="Phobius"/>
    </source>
</evidence>
<dbReference type="InterPro" id="IPR051533">
    <property type="entry name" value="WaaL-like"/>
</dbReference>
<evidence type="ECO:0000256" key="2">
    <source>
        <dbReference type="ARBA" id="ARBA00022692"/>
    </source>
</evidence>
<dbReference type="Pfam" id="PF04932">
    <property type="entry name" value="Wzy_C"/>
    <property type="match status" value="1"/>
</dbReference>
<keyword evidence="7" id="KW-0436">Ligase</keyword>
<feature type="transmembrane region" description="Helical" evidence="5">
    <location>
        <begin position="127"/>
        <end position="152"/>
    </location>
</feature>
<feature type="transmembrane region" description="Helical" evidence="5">
    <location>
        <begin position="437"/>
        <end position="455"/>
    </location>
</feature>
<feature type="transmembrane region" description="Helical" evidence="5">
    <location>
        <begin position="312"/>
        <end position="331"/>
    </location>
</feature>
<feature type="transmembrane region" description="Helical" evidence="5">
    <location>
        <begin position="196"/>
        <end position="218"/>
    </location>
</feature>
<dbReference type="EMBL" id="JBHRTP010000045">
    <property type="protein sequence ID" value="MFC3109206.1"/>
    <property type="molecule type" value="Genomic_DNA"/>
</dbReference>
<accession>A0ABV7F4J2</accession>
<feature type="domain" description="O-antigen ligase-related" evidence="6">
    <location>
        <begin position="276"/>
        <end position="413"/>
    </location>
</feature>
<dbReference type="RefSeq" id="WP_390321927.1">
    <property type="nucleotide sequence ID" value="NZ_JBHRTP010000045.1"/>
</dbReference>